<dbReference type="SUPFAM" id="SSF54495">
    <property type="entry name" value="UBC-like"/>
    <property type="match status" value="1"/>
</dbReference>
<feature type="compositionally biased region" description="Polar residues" evidence="3">
    <location>
        <begin position="854"/>
        <end position="879"/>
    </location>
</feature>
<feature type="region of interest" description="Disordered" evidence="3">
    <location>
        <begin position="300"/>
        <end position="371"/>
    </location>
</feature>
<dbReference type="PANTHER" id="PTHR46116">
    <property type="entry name" value="(E3-INDEPENDENT) E2 UBIQUITIN-CONJUGATING ENZYME"/>
    <property type="match status" value="1"/>
</dbReference>
<keyword evidence="2" id="KW-0833">Ubl conjugation pathway</keyword>
<dbReference type="Pfam" id="PF00179">
    <property type="entry name" value="UQ_con"/>
    <property type="match status" value="1"/>
</dbReference>
<dbReference type="EMBL" id="JBBXJM010000001">
    <property type="protein sequence ID" value="KAL1412563.1"/>
    <property type="molecule type" value="Genomic_DNA"/>
</dbReference>
<dbReference type="InterPro" id="IPR009060">
    <property type="entry name" value="UBA-like_sf"/>
</dbReference>
<feature type="compositionally biased region" description="Acidic residues" evidence="3">
    <location>
        <begin position="328"/>
        <end position="339"/>
    </location>
</feature>
<dbReference type="SMART" id="SM00212">
    <property type="entry name" value="UBCc"/>
    <property type="match status" value="1"/>
</dbReference>
<dbReference type="SUPFAM" id="SSF46934">
    <property type="entry name" value="UBA-like"/>
    <property type="match status" value="1"/>
</dbReference>
<feature type="compositionally biased region" description="Low complexity" evidence="3">
    <location>
        <begin position="894"/>
        <end position="908"/>
    </location>
</feature>
<organism evidence="6 7">
    <name type="scientific">Vanrija albida</name>
    <dbReference type="NCBI Taxonomy" id="181172"/>
    <lineage>
        <taxon>Eukaryota</taxon>
        <taxon>Fungi</taxon>
        <taxon>Dikarya</taxon>
        <taxon>Basidiomycota</taxon>
        <taxon>Agaricomycotina</taxon>
        <taxon>Tremellomycetes</taxon>
        <taxon>Trichosporonales</taxon>
        <taxon>Trichosporonaceae</taxon>
        <taxon>Vanrija</taxon>
    </lineage>
</organism>
<dbReference type="Gene3D" id="1.10.8.10">
    <property type="entry name" value="DNA helicase RuvA subunit, C-terminal domain"/>
    <property type="match status" value="1"/>
</dbReference>
<evidence type="ECO:0000313" key="7">
    <source>
        <dbReference type="Proteomes" id="UP001565368"/>
    </source>
</evidence>
<evidence type="ECO:0000259" key="4">
    <source>
        <dbReference type="PROSITE" id="PS50030"/>
    </source>
</evidence>
<dbReference type="InterPro" id="IPR000608">
    <property type="entry name" value="UBC"/>
</dbReference>
<name>A0ABR3QDU4_9TREE</name>
<accession>A0ABR3QDU4</accession>
<evidence type="ECO:0000313" key="6">
    <source>
        <dbReference type="EMBL" id="KAL1412563.1"/>
    </source>
</evidence>
<dbReference type="RefSeq" id="XP_069212507.1">
    <property type="nucleotide sequence ID" value="XM_069348963.1"/>
</dbReference>
<feature type="compositionally biased region" description="Basic residues" evidence="3">
    <location>
        <begin position="311"/>
        <end position="320"/>
    </location>
</feature>
<dbReference type="PANTHER" id="PTHR46116:SF15">
    <property type="entry name" value="(E3-INDEPENDENT) E2 UBIQUITIN-CONJUGATING ENZYME"/>
    <property type="match status" value="1"/>
</dbReference>
<feature type="compositionally biased region" description="Acidic residues" evidence="3">
    <location>
        <begin position="72"/>
        <end position="106"/>
    </location>
</feature>
<dbReference type="GeneID" id="95981353"/>
<sequence length="924" mass="100740">MSGSAALAQLMDMGIPIGRAKAALLRSKDDAMTAAERVFSGEFDDIPSEDEDEDEATGLQTPQERGDAAGLSDDDVYDDDDVLMDEDDDDGGFDDDGGYDDFQFEDDAGHVPQDLDPYAGIFFSKDRTERLIETVEKPVFVEVPVASGSGGGPSYRKERVRILSRGEWMSGCPEGNEQSFLFQLYELVAEGALPCANGCGYETPRSPEHFFALFPTFPAYTAHLASLIEHECPNCHHTTCRACGEAVTTGSSSKGKAKGKSPNSDGEIESLLHCLNAQGVIIGVGLHMIEEGFSAAPALATPDEKDETHPTKKRKVKKLMSKFVAGGNEDDLSDSDMSETESPALPGNARGRSYAKGTGYSGTQHEDRSGQIAAERAQALNDSKTSTLLSQVQVYLPALNRASGPRASDHLVHPTALAHLRRRSGFVNDLLRNDSLMDMSNRGTLYRALFDWLEIVSSHESLASMLAMPQMRPVRTEPGPDKDTVNVVYEGGPSPRELLESVVIQATSALKGLTSTAAKEEEKAVDLTQSVNALDIVQPLAPVEDDDQNGALKTFCERIVQSAATIDRLLADTKGDAFVKRMRESLPRLHTAVQVQESADATNEAIITIYEEWARKVRFQYTDLINPKDASQENYFHCYNEQIKKLAGMDAPKRSLAIAKELAILTTSLPSAWHSSIFLRVDDSRVDCIKAMIIGPEGTPYENGCFIFDIFLPLEYNIKCPAVKSMTTNGGKYRYNPNLYNDGKVCLSLLGTWSGPGWVSGKSTLLQVLISIQSLILCEEPYLNEPGWANQAGTVASKAYSANVRRMVVEDAMGNNLANPPFPFENEIKTHFRLKADVIRAQLEQWKTIDDGKSTTGDSYTSVQSATSDRSSSKATSFETAADRMRELLEELKPSGAGPVPAAAAAASTPRRSNPFRSVKKLLK</sequence>
<dbReference type="PROSITE" id="PS50127">
    <property type="entry name" value="UBC_2"/>
    <property type="match status" value="1"/>
</dbReference>
<feature type="region of interest" description="Disordered" evidence="3">
    <location>
        <begin position="36"/>
        <end position="113"/>
    </location>
</feature>
<protein>
    <recommendedName>
        <fullName evidence="8">UBC core domain-containing protein</fullName>
    </recommendedName>
</protein>
<feature type="compositionally biased region" description="Basic and acidic residues" evidence="3">
    <location>
        <begin position="881"/>
        <end position="893"/>
    </location>
</feature>
<feature type="region of interest" description="Disordered" evidence="3">
    <location>
        <begin position="850"/>
        <end position="924"/>
    </location>
</feature>
<dbReference type="InterPro" id="IPR016135">
    <property type="entry name" value="UBQ-conjugating_enzyme/RWD"/>
</dbReference>
<evidence type="ECO:0000256" key="3">
    <source>
        <dbReference type="SAM" id="MobiDB-lite"/>
    </source>
</evidence>
<dbReference type="InterPro" id="IPR015940">
    <property type="entry name" value="UBA"/>
</dbReference>
<evidence type="ECO:0008006" key="8">
    <source>
        <dbReference type="Google" id="ProtNLM"/>
    </source>
</evidence>
<keyword evidence="7" id="KW-1185">Reference proteome</keyword>
<keyword evidence="1" id="KW-0808">Transferase</keyword>
<feature type="domain" description="UBA" evidence="4">
    <location>
        <begin position="1"/>
        <end position="41"/>
    </location>
</feature>
<dbReference type="CDD" id="cd23810">
    <property type="entry name" value="UBCc_BIRC6"/>
    <property type="match status" value="1"/>
</dbReference>
<dbReference type="Gene3D" id="3.10.110.10">
    <property type="entry name" value="Ubiquitin Conjugating Enzyme"/>
    <property type="match status" value="1"/>
</dbReference>
<evidence type="ECO:0000259" key="5">
    <source>
        <dbReference type="PROSITE" id="PS50127"/>
    </source>
</evidence>
<feature type="domain" description="UBC core" evidence="5">
    <location>
        <begin position="653"/>
        <end position="813"/>
    </location>
</feature>
<feature type="compositionally biased region" description="Acidic residues" evidence="3">
    <location>
        <begin position="42"/>
        <end position="56"/>
    </location>
</feature>
<dbReference type="PROSITE" id="PS50030">
    <property type="entry name" value="UBA"/>
    <property type="match status" value="1"/>
</dbReference>
<gene>
    <name evidence="6" type="ORF">Q8F55_000310</name>
</gene>
<dbReference type="Proteomes" id="UP001565368">
    <property type="component" value="Unassembled WGS sequence"/>
</dbReference>
<proteinExistence type="predicted"/>
<evidence type="ECO:0000256" key="1">
    <source>
        <dbReference type="ARBA" id="ARBA00022679"/>
    </source>
</evidence>
<evidence type="ECO:0000256" key="2">
    <source>
        <dbReference type="ARBA" id="ARBA00022786"/>
    </source>
</evidence>
<reference evidence="6 7" key="1">
    <citation type="submission" date="2023-08" db="EMBL/GenBank/DDBJ databases">
        <title>Annotated Genome Sequence of Vanrija albida AlHP1.</title>
        <authorList>
            <person name="Herzog R."/>
        </authorList>
    </citation>
    <scope>NUCLEOTIDE SEQUENCE [LARGE SCALE GENOMIC DNA]</scope>
    <source>
        <strain evidence="6 7">AlHP1</strain>
    </source>
</reference>
<comment type="caution">
    <text evidence="6">The sequence shown here is derived from an EMBL/GenBank/DDBJ whole genome shotgun (WGS) entry which is preliminary data.</text>
</comment>